<name>A0A1M3TRL4_ASPLC</name>
<gene>
    <name evidence="1" type="ORF">ASPFODRAFT_42790</name>
</gene>
<reference evidence="2" key="1">
    <citation type="journal article" date="2017" name="Genome Biol.">
        <title>Comparative genomics reveals high biological diversity and specific adaptations in the industrially and medically important fungal genus Aspergillus.</title>
        <authorList>
            <person name="de Vries R.P."/>
            <person name="Riley R."/>
            <person name="Wiebenga A."/>
            <person name="Aguilar-Osorio G."/>
            <person name="Amillis S."/>
            <person name="Uchima C.A."/>
            <person name="Anderluh G."/>
            <person name="Asadollahi M."/>
            <person name="Askin M."/>
            <person name="Barry K."/>
            <person name="Battaglia E."/>
            <person name="Bayram O."/>
            <person name="Benocci T."/>
            <person name="Braus-Stromeyer S.A."/>
            <person name="Caldana C."/>
            <person name="Canovas D."/>
            <person name="Cerqueira G.C."/>
            <person name="Chen F."/>
            <person name="Chen W."/>
            <person name="Choi C."/>
            <person name="Clum A."/>
            <person name="Dos Santos R.A."/>
            <person name="Damasio A.R."/>
            <person name="Diallinas G."/>
            <person name="Emri T."/>
            <person name="Fekete E."/>
            <person name="Flipphi M."/>
            <person name="Freyberg S."/>
            <person name="Gallo A."/>
            <person name="Gournas C."/>
            <person name="Habgood R."/>
            <person name="Hainaut M."/>
            <person name="Harispe M.L."/>
            <person name="Henrissat B."/>
            <person name="Hilden K.S."/>
            <person name="Hope R."/>
            <person name="Hossain A."/>
            <person name="Karabika E."/>
            <person name="Karaffa L."/>
            <person name="Karanyi Z."/>
            <person name="Krasevec N."/>
            <person name="Kuo A."/>
            <person name="Kusch H."/>
            <person name="LaButti K."/>
            <person name="Lagendijk E.L."/>
            <person name="Lapidus A."/>
            <person name="Levasseur A."/>
            <person name="Lindquist E."/>
            <person name="Lipzen A."/>
            <person name="Logrieco A.F."/>
            <person name="MacCabe A."/>
            <person name="Maekelae M.R."/>
            <person name="Malavazi I."/>
            <person name="Melin P."/>
            <person name="Meyer V."/>
            <person name="Mielnichuk N."/>
            <person name="Miskei M."/>
            <person name="Molnar A.P."/>
            <person name="Mule G."/>
            <person name="Ngan C.Y."/>
            <person name="Orejas M."/>
            <person name="Orosz E."/>
            <person name="Ouedraogo J.P."/>
            <person name="Overkamp K.M."/>
            <person name="Park H.-S."/>
            <person name="Perrone G."/>
            <person name="Piumi F."/>
            <person name="Punt P.J."/>
            <person name="Ram A.F."/>
            <person name="Ramon A."/>
            <person name="Rauscher S."/>
            <person name="Record E."/>
            <person name="Riano-Pachon D.M."/>
            <person name="Robert V."/>
            <person name="Roehrig J."/>
            <person name="Ruller R."/>
            <person name="Salamov A."/>
            <person name="Salih N.S."/>
            <person name="Samson R.A."/>
            <person name="Sandor E."/>
            <person name="Sanguinetti M."/>
            <person name="Schuetze T."/>
            <person name="Sepcic K."/>
            <person name="Shelest E."/>
            <person name="Sherlock G."/>
            <person name="Sophianopoulou V."/>
            <person name="Squina F.M."/>
            <person name="Sun H."/>
            <person name="Susca A."/>
            <person name="Todd R.B."/>
            <person name="Tsang A."/>
            <person name="Unkles S.E."/>
            <person name="van de Wiele N."/>
            <person name="van Rossen-Uffink D."/>
            <person name="Oliveira J.V."/>
            <person name="Vesth T.C."/>
            <person name="Visser J."/>
            <person name="Yu J.-H."/>
            <person name="Zhou M."/>
            <person name="Andersen M.R."/>
            <person name="Archer D.B."/>
            <person name="Baker S.E."/>
            <person name="Benoit I."/>
            <person name="Brakhage A.A."/>
            <person name="Braus G.H."/>
            <person name="Fischer R."/>
            <person name="Frisvad J.C."/>
            <person name="Goldman G.H."/>
            <person name="Houbraken J."/>
            <person name="Oakley B."/>
            <person name="Pocsi I."/>
            <person name="Scazzocchio C."/>
            <person name="Seiboth B."/>
            <person name="vanKuyk P.A."/>
            <person name="Wortman J."/>
            <person name="Dyer P.S."/>
            <person name="Grigoriev I.V."/>
        </authorList>
    </citation>
    <scope>NUCLEOTIDE SEQUENCE [LARGE SCALE GENOMIC DNA]</scope>
    <source>
        <strain evidence="2">CBS 106.47</strain>
    </source>
</reference>
<dbReference type="Proteomes" id="UP000184063">
    <property type="component" value="Unassembled WGS sequence"/>
</dbReference>
<organism evidence="1 2">
    <name type="scientific">Aspergillus luchuensis (strain CBS 106.47)</name>
    <dbReference type="NCBI Taxonomy" id="1137211"/>
    <lineage>
        <taxon>Eukaryota</taxon>
        <taxon>Fungi</taxon>
        <taxon>Dikarya</taxon>
        <taxon>Ascomycota</taxon>
        <taxon>Pezizomycotina</taxon>
        <taxon>Eurotiomycetes</taxon>
        <taxon>Eurotiomycetidae</taxon>
        <taxon>Eurotiales</taxon>
        <taxon>Aspergillaceae</taxon>
        <taxon>Aspergillus</taxon>
        <taxon>Aspergillus subgen. Circumdati</taxon>
    </lineage>
</organism>
<dbReference type="AlphaFoldDB" id="A0A1M3TRL4"/>
<protein>
    <submittedName>
        <fullName evidence="1">Uncharacterized protein</fullName>
    </submittedName>
</protein>
<dbReference type="VEuPathDB" id="FungiDB:ASPFODRAFT_42790"/>
<sequence>MYRLMWLSDPSDYVTPFRTTDTLYSTWCTAILLLLPIVVRIPLTQSEKGDREAEVMKIGSTRTIVDQVSGSNTMTPWSRDSISRAHMMVATGKELIGLVQDTVETS</sequence>
<dbReference type="OrthoDB" id="10343966at2759"/>
<proteinExistence type="predicted"/>
<evidence type="ECO:0000313" key="1">
    <source>
        <dbReference type="EMBL" id="OJZ89537.1"/>
    </source>
</evidence>
<accession>A0A1M3TRL4</accession>
<dbReference type="EMBL" id="KV878238">
    <property type="protein sequence ID" value="OJZ89537.1"/>
    <property type="molecule type" value="Genomic_DNA"/>
</dbReference>
<evidence type="ECO:0000313" key="2">
    <source>
        <dbReference type="Proteomes" id="UP000184063"/>
    </source>
</evidence>